<evidence type="ECO:0000313" key="2">
    <source>
        <dbReference type="EMBL" id="CAH3103665.1"/>
    </source>
</evidence>
<accession>A0ABN8NGA9</accession>
<dbReference type="InterPro" id="IPR008979">
    <property type="entry name" value="Galactose-bd-like_sf"/>
</dbReference>
<protein>
    <recommendedName>
        <fullName evidence="1">F5/8 type C domain-containing protein</fullName>
    </recommendedName>
</protein>
<gene>
    <name evidence="2" type="ORF">PLOB_00011355</name>
</gene>
<organism evidence="2 3">
    <name type="scientific">Porites lobata</name>
    <dbReference type="NCBI Taxonomy" id="104759"/>
    <lineage>
        <taxon>Eukaryota</taxon>
        <taxon>Metazoa</taxon>
        <taxon>Cnidaria</taxon>
        <taxon>Anthozoa</taxon>
        <taxon>Hexacorallia</taxon>
        <taxon>Scleractinia</taxon>
        <taxon>Fungiina</taxon>
        <taxon>Poritidae</taxon>
        <taxon>Porites</taxon>
    </lineage>
</organism>
<evidence type="ECO:0000313" key="3">
    <source>
        <dbReference type="Proteomes" id="UP001159405"/>
    </source>
</evidence>
<evidence type="ECO:0000259" key="1">
    <source>
        <dbReference type="PROSITE" id="PS50022"/>
    </source>
</evidence>
<dbReference type="InterPro" id="IPR000421">
    <property type="entry name" value="FA58C"/>
</dbReference>
<name>A0ABN8NGA9_9CNID</name>
<reference evidence="2 3" key="1">
    <citation type="submission" date="2022-05" db="EMBL/GenBank/DDBJ databases">
        <authorList>
            <consortium name="Genoscope - CEA"/>
            <person name="William W."/>
        </authorList>
    </citation>
    <scope>NUCLEOTIDE SEQUENCE [LARGE SCALE GENOMIC DNA]</scope>
</reference>
<sequence length="105" mass="11956">IIYLLQDFTGNTDRNTVVLNVLHPSIDARYIRVNPKTWNSHISMRMELLGCPSGTNISVFIFFSKKLTGFHLIYKSAKLSPRTLIQLQFGLNGLGQFKEPNMQSI</sequence>
<feature type="non-terminal residue" evidence="2">
    <location>
        <position position="1"/>
    </location>
</feature>
<dbReference type="Pfam" id="PF00754">
    <property type="entry name" value="F5_F8_type_C"/>
    <property type="match status" value="1"/>
</dbReference>
<dbReference type="PROSITE" id="PS01286">
    <property type="entry name" value="FA58C_2"/>
    <property type="match status" value="1"/>
</dbReference>
<dbReference type="Gene3D" id="2.60.120.260">
    <property type="entry name" value="Galactose-binding domain-like"/>
    <property type="match status" value="1"/>
</dbReference>
<dbReference type="SUPFAM" id="SSF49785">
    <property type="entry name" value="Galactose-binding domain-like"/>
    <property type="match status" value="1"/>
</dbReference>
<dbReference type="EMBL" id="CALNXK010000016">
    <property type="protein sequence ID" value="CAH3103665.1"/>
    <property type="molecule type" value="Genomic_DNA"/>
</dbReference>
<dbReference type="PROSITE" id="PS50022">
    <property type="entry name" value="FA58C_3"/>
    <property type="match status" value="1"/>
</dbReference>
<comment type="caution">
    <text evidence="2">The sequence shown here is derived from an EMBL/GenBank/DDBJ whole genome shotgun (WGS) entry which is preliminary data.</text>
</comment>
<dbReference type="Proteomes" id="UP001159405">
    <property type="component" value="Unassembled WGS sequence"/>
</dbReference>
<keyword evidence="3" id="KW-1185">Reference proteome</keyword>
<proteinExistence type="predicted"/>
<dbReference type="PANTHER" id="PTHR24543">
    <property type="entry name" value="MULTICOPPER OXIDASE-RELATED"/>
    <property type="match status" value="1"/>
</dbReference>
<feature type="domain" description="F5/8 type C" evidence="1">
    <location>
        <begin position="1"/>
        <end position="51"/>
    </location>
</feature>
<dbReference type="PANTHER" id="PTHR24543:SF325">
    <property type="entry name" value="F5_8 TYPE C DOMAIN-CONTAINING PROTEIN"/>
    <property type="match status" value="1"/>
</dbReference>